<dbReference type="RefSeq" id="WP_368505582.1">
    <property type="nucleotide sequence ID" value="NZ_CP162551.1"/>
</dbReference>
<evidence type="ECO:0000313" key="2">
    <source>
        <dbReference type="EMBL" id="XDI38270.1"/>
    </source>
</evidence>
<dbReference type="GO" id="GO:0005886">
    <property type="term" value="C:plasma membrane"/>
    <property type="evidence" value="ECO:0007669"/>
    <property type="project" value="UniProtKB-SubCell"/>
</dbReference>
<feature type="transmembrane region" description="Helical" evidence="1">
    <location>
        <begin position="238"/>
        <end position="257"/>
    </location>
</feature>
<feature type="transmembrane region" description="Helical" evidence="1">
    <location>
        <begin position="287"/>
        <end position="309"/>
    </location>
</feature>
<feature type="transmembrane region" description="Helical" evidence="1">
    <location>
        <begin position="150"/>
        <end position="183"/>
    </location>
</feature>
<reference evidence="2" key="1">
    <citation type="submission" date="2024-07" db="EMBL/GenBank/DDBJ databases">
        <title>Identification and characteristics of an arsenic-resistant bacterial isolate, which belongs to a novel species.</title>
        <authorList>
            <person name="Juszczyk A."/>
            <person name="Kowalczyk A."/>
            <person name="Was K."/>
            <person name="Kosowicz W."/>
            <person name="Budzyn A."/>
            <person name="Latowski D."/>
        </authorList>
    </citation>
    <scope>NUCLEOTIDE SEQUENCE</scope>
    <source>
        <strain evidence="2">As8PL</strain>
    </source>
</reference>
<dbReference type="EMBL" id="CP162551">
    <property type="protein sequence ID" value="XDI38270.1"/>
    <property type="molecule type" value="Genomic_DNA"/>
</dbReference>
<evidence type="ECO:0000256" key="1">
    <source>
        <dbReference type="SAM" id="Phobius"/>
    </source>
</evidence>
<dbReference type="PANTHER" id="PTHR37305">
    <property type="entry name" value="INTEGRAL MEMBRANE PROTEIN-RELATED"/>
    <property type="match status" value="1"/>
</dbReference>
<sequence length="316" mass="35893">MSQLFRLIKNEHIKIYKRLGTWIMVGLLLGVILLVGMMTRFVFATDDSEEWRTQLITENQQFEESMNDHPAMMAGTQYVKQQIELNEYRLTHDLAPQVSDSLWGFMIDATTFSAVVSLFTIVIAAGIVANEFSTGTIKLLLIRPVSRARILLSKYVTTLLFALFMLLLLFSASYLIGLTLFGYSSAEIPYLAYRNGEVVEENMLLHIIRLLGFRSVDLIMVVTVAFTISTVFRSSSLAIGLSLFLMFTGPQIVQLLAQYDWVKYVLFANTDLQQYVNGTPLVEGMSLSFSITILCLYFIFLIMTSWAIFKRRDVAV</sequence>
<keyword evidence="1" id="KW-1133">Transmembrane helix</keyword>
<protein>
    <submittedName>
        <fullName evidence="2">ABC transporter permease</fullName>
    </submittedName>
</protein>
<accession>A0AB39BY56</accession>
<dbReference type="PANTHER" id="PTHR37305:SF1">
    <property type="entry name" value="MEMBRANE PROTEIN"/>
    <property type="match status" value="1"/>
</dbReference>
<proteinExistence type="predicted"/>
<organism evidence="2">
    <name type="scientific">Alkalihalophilus sp. As8PL</name>
    <dbReference type="NCBI Taxonomy" id="3237103"/>
    <lineage>
        <taxon>Bacteria</taxon>
        <taxon>Bacillati</taxon>
        <taxon>Bacillota</taxon>
        <taxon>Bacilli</taxon>
        <taxon>Bacillales</taxon>
        <taxon>Bacillaceae</taxon>
        <taxon>Alkalihalophilus</taxon>
    </lineage>
</organism>
<keyword evidence="1" id="KW-0812">Transmembrane</keyword>
<dbReference type="AlphaFoldDB" id="A0AB39BY56"/>
<name>A0AB39BY56_9BACI</name>
<feature type="transmembrane region" description="Helical" evidence="1">
    <location>
        <begin position="21"/>
        <end position="43"/>
    </location>
</feature>
<feature type="transmembrane region" description="Helical" evidence="1">
    <location>
        <begin position="203"/>
        <end position="226"/>
    </location>
</feature>
<dbReference type="Pfam" id="PF12679">
    <property type="entry name" value="ABC2_membrane_2"/>
    <property type="match status" value="1"/>
</dbReference>
<keyword evidence="1" id="KW-0472">Membrane</keyword>
<gene>
    <name evidence="2" type="ORF">AB3N04_08095</name>
</gene>
<dbReference type="GO" id="GO:0140359">
    <property type="term" value="F:ABC-type transporter activity"/>
    <property type="evidence" value="ECO:0007669"/>
    <property type="project" value="InterPro"/>
</dbReference>
<feature type="transmembrane region" description="Helical" evidence="1">
    <location>
        <begin position="102"/>
        <end position="129"/>
    </location>
</feature>